<evidence type="ECO:0000313" key="3">
    <source>
        <dbReference type="Proteomes" id="UP001500839"/>
    </source>
</evidence>
<evidence type="ECO:0000313" key="2">
    <source>
        <dbReference type="EMBL" id="GAA4813564.1"/>
    </source>
</evidence>
<accession>A0ABP9CQ62</accession>
<dbReference type="EMBL" id="BAABKQ010000001">
    <property type="protein sequence ID" value="GAA4813564.1"/>
    <property type="molecule type" value="Genomic_DNA"/>
</dbReference>
<feature type="region of interest" description="Disordered" evidence="1">
    <location>
        <begin position="45"/>
        <end position="70"/>
    </location>
</feature>
<sequence>MGFEGAFALLAPQLHLVTLLASCARTAGTGNLGYPRDPVAKPGVDAGRAGRSEGLAGTVSRQIEVDDRGR</sequence>
<evidence type="ECO:0000256" key="1">
    <source>
        <dbReference type="SAM" id="MobiDB-lite"/>
    </source>
</evidence>
<name>A0ABP9CQ62_9ACTN</name>
<comment type="caution">
    <text evidence="2">The sequence shown here is derived from an EMBL/GenBank/DDBJ whole genome shotgun (WGS) entry which is preliminary data.</text>
</comment>
<reference evidence="3" key="1">
    <citation type="journal article" date="2019" name="Int. J. Syst. Evol. Microbiol.">
        <title>The Global Catalogue of Microorganisms (GCM) 10K type strain sequencing project: providing services to taxonomists for standard genome sequencing and annotation.</title>
        <authorList>
            <consortium name="The Broad Institute Genomics Platform"/>
            <consortium name="The Broad Institute Genome Sequencing Center for Infectious Disease"/>
            <person name="Wu L."/>
            <person name="Ma J."/>
        </authorList>
    </citation>
    <scope>NUCLEOTIDE SEQUENCE [LARGE SCALE GENOMIC DNA]</scope>
    <source>
        <strain evidence="3">JCM 18542</strain>
    </source>
</reference>
<proteinExistence type="predicted"/>
<organism evidence="2 3">
    <name type="scientific">Tomitella cavernea</name>
    <dbReference type="NCBI Taxonomy" id="1387982"/>
    <lineage>
        <taxon>Bacteria</taxon>
        <taxon>Bacillati</taxon>
        <taxon>Actinomycetota</taxon>
        <taxon>Actinomycetes</taxon>
        <taxon>Mycobacteriales</taxon>
        <taxon>Tomitella</taxon>
    </lineage>
</organism>
<keyword evidence="3" id="KW-1185">Reference proteome</keyword>
<dbReference type="Proteomes" id="UP001500839">
    <property type="component" value="Unassembled WGS sequence"/>
</dbReference>
<gene>
    <name evidence="2" type="ORF">GCM10023353_18200</name>
</gene>
<protein>
    <submittedName>
        <fullName evidence="2">Uncharacterized protein</fullName>
    </submittedName>
</protein>